<dbReference type="SUPFAM" id="SSF56112">
    <property type="entry name" value="Protein kinase-like (PK-like)"/>
    <property type="match status" value="1"/>
</dbReference>
<feature type="domain" description="Aminoglycoside phosphotransferase" evidence="1">
    <location>
        <begin position="118"/>
        <end position="166"/>
    </location>
</feature>
<evidence type="ECO:0000259" key="1">
    <source>
        <dbReference type="Pfam" id="PF01636"/>
    </source>
</evidence>
<dbReference type="InterPro" id="IPR011009">
    <property type="entry name" value="Kinase-like_dom_sf"/>
</dbReference>
<dbReference type="RefSeq" id="WP_126631120.1">
    <property type="nucleotide sequence ID" value="NZ_BIFT01000002.1"/>
</dbReference>
<dbReference type="Gene3D" id="3.90.1200.10">
    <property type="match status" value="1"/>
</dbReference>
<proteinExistence type="predicted"/>
<accession>A0A402BIF2</accession>
<dbReference type="AlphaFoldDB" id="A0A402BIF2"/>
<dbReference type="Pfam" id="PF01636">
    <property type="entry name" value="APH"/>
    <property type="match status" value="1"/>
</dbReference>
<dbReference type="Proteomes" id="UP000287171">
    <property type="component" value="Unassembled WGS sequence"/>
</dbReference>
<dbReference type="OrthoDB" id="241498at2"/>
<evidence type="ECO:0000313" key="2">
    <source>
        <dbReference type="EMBL" id="GCE31120.1"/>
    </source>
</evidence>
<organism evidence="2 3">
    <name type="scientific">Dictyobacter alpinus</name>
    <dbReference type="NCBI Taxonomy" id="2014873"/>
    <lineage>
        <taxon>Bacteria</taxon>
        <taxon>Bacillati</taxon>
        <taxon>Chloroflexota</taxon>
        <taxon>Ktedonobacteria</taxon>
        <taxon>Ktedonobacterales</taxon>
        <taxon>Dictyobacteraceae</taxon>
        <taxon>Dictyobacter</taxon>
    </lineage>
</organism>
<dbReference type="InterPro" id="IPR002575">
    <property type="entry name" value="Aminoglycoside_PTrfase"/>
</dbReference>
<gene>
    <name evidence="2" type="ORF">KDA_66040</name>
</gene>
<evidence type="ECO:0000313" key="3">
    <source>
        <dbReference type="Proteomes" id="UP000287171"/>
    </source>
</evidence>
<dbReference type="EMBL" id="BIFT01000002">
    <property type="protein sequence ID" value="GCE31120.1"/>
    <property type="molecule type" value="Genomic_DNA"/>
</dbReference>
<sequence>MGEEEIVLAGGNVSRVIRIGETVRRTMGPWSSTVHHLLLHLEGNGFAAAPRFLGIDSQGREILSFIAGAVGHYPLPPAFWSDEALTKIADMLREFHAITTYYVSPQEAQWQITYADVTRHEVICHNDVAPYNMVFRNNIPVALIDFDTAGPGPRVWDLAYAAYRFVPLLHSGDDELRSTGLLEPEVQARRLKLFCTTYGSIEPMSVLLMVEERLQHLCNLIITRAEAGDQAFQKMLAEEHLVNYQREIAALPGQIKNLQPYL</sequence>
<comment type="caution">
    <text evidence="2">The sequence shown here is derived from an EMBL/GenBank/DDBJ whole genome shotgun (WGS) entry which is preliminary data.</text>
</comment>
<name>A0A402BIF2_9CHLR</name>
<protein>
    <submittedName>
        <fullName evidence="2">Trifolitoxin immunity domain-containing protein</fullName>
    </submittedName>
</protein>
<reference evidence="3" key="1">
    <citation type="submission" date="2018-12" db="EMBL/GenBank/DDBJ databases">
        <title>Tengunoibacter tsumagoiensis gen. nov., sp. nov., Dictyobacter kobayashii sp. nov., D. alpinus sp. nov., and D. joshuensis sp. nov. and description of Dictyobacteraceae fam. nov. within the order Ktedonobacterales isolated from Tengu-no-mugimeshi.</title>
        <authorList>
            <person name="Wang C.M."/>
            <person name="Zheng Y."/>
            <person name="Sakai Y."/>
            <person name="Toyoda A."/>
            <person name="Minakuchi Y."/>
            <person name="Abe K."/>
            <person name="Yokota A."/>
            <person name="Yabe S."/>
        </authorList>
    </citation>
    <scope>NUCLEOTIDE SEQUENCE [LARGE SCALE GENOMIC DNA]</scope>
    <source>
        <strain evidence="3">Uno16</strain>
    </source>
</reference>
<keyword evidence="3" id="KW-1185">Reference proteome</keyword>